<dbReference type="OrthoDB" id="1932312at2759"/>
<reference evidence="6 7" key="2">
    <citation type="submission" date="2018-11" db="EMBL/GenBank/DDBJ databases">
        <authorList>
            <consortium name="Pathogen Informatics"/>
        </authorList>
    </citation>
    <scope>NUCLEOTIDE SEQUENCE [LARGE SCALE GENOMIC DNA]</scope>
</reference>
<evidence type="ECO:0000256" key="2">
    <source>
        <dbReference type="ARBA" id="ARBA00022574"/>
    </source>
</evidence>
<gene>
    <name evidence="6" type="ORF">GPUH_LOCUS11477</name>
</gene>
<evidence type="ECO:0000313" key="8">
    <source>
        <dbReference type="WBParaSite" id="GPUH_0001149101-mRNA-1"/>
    </source>
</evidence>
<dbReference type="PANTHER" id="PTHR14221:SF0">
    <property type="entry name" value="WD REPEAT-CONTAINING PROTEIN 44"/>
    <property type="match status" value="1"/>
</dbReference>
<organism evidence="8">
    <name type="scientific">Gongylonema pulchrum</name>
    <dbReference type="NCBI Taxonomy" id="637853"/>
    <lineage>
        <taxon>Eukaryota</taxon>
        <taxon>Metazoa</taxon>
        <taxon>Ecdysozoa</taxon>
        <taxon>Nematoda</taxon>
        <taxon>Chromadorea</taxon>
        <taxon>Rhabditida</taxon>
        <taxon>Spirurina</taxon>
        <taxon>Spiruromorpha</taxon>
        <taxon>Spiruroidea</taxon>
        <taxon>Gongylonematidae</taxon>
        <taxon>Gongylonema</taxon>
    </lineage>
</organism>
<dbReference type="SMART" id="SM00320">
    <property type="entry name" value="WD40"/>
    <property type="match status" value="1"/>
</dbReference>
<keyword evidence="2 4" id="KW-0853">WD repeat</keyword>
<feature type="region of interest" description="Disordered" evidence="5">
    <location>
        <begin position="323"/>
        <end position="349"/>
    </location>
</feature>
<dbReference type="EMBL" id="UYRT01078584">
    <property type="protein sequence ID" value="VDN18829.1"/>
    <property type="molecule type" value="Genomic_DNA"/>
</dbReference>
<feature type="compositionally biased region" description="Polar residues" evidence="5">
    <location>
        <begin position="285"/>
        <end position="305"/>
    </location>
</feature>
<feature type="region of interest" description="Disordered" evidence="5">
    <location>
        <begin position="278"/>
        <end position="305"/>
    </location>
</feature>
<feature type="region of interest" description="Disordered" evidence="5">
    <location>
        <begin position="91"/>
        <end position="162"/>
    </location>
</feature>
<feature type="compositionally biased region" description="Pro residues" evidence="5">
    <location>
        <begin position="95"/>
        <end position="106"/>
    </location>
</feature>
<evidence type="ECO:0000256" key="1">
    <source>
        <dbReference type="ARBA" id="ARBA00021207"/>
    </source>
</evidence>
<feature type="region of interest" description="Disordered" evidence="5">
    <location>
        <begin position="371"/>
        <end position="395"/>
    </location>
</feature>
<dbReference type="InterPro" id="IPR040324">
    <property type="entry name" value="WDR44/Dgr2"/>
</dbReference>
<feature type="repeat" description="WD" evidence="4">
    <location>
        <begin position="482"/>
        <end position="513"/>
    </location>
</feature>
<dbReference type="InterPro" id="IPR001680">
    <property type="entry name" value="WD40_rpt"/>
</dbReference>
<dbReference type="InterPro" id="IPR036322">
    <property type="entry name" value="WD40_repeat_dom_sf"/>
</dbReference>
<dbReference type="AlphaFoldDB" id="A0A183DRY6"/>
<evidence type="ECO:0000313" key="7">
    <source>
        <dbReference type="Proteomes" id="UP000271098"/>
    </source>
</evidence>
<protein>
    <recommendedName>
        <fullName evidence="1">WD repeat-containing protein 44</fullName>
    </recommendedName>
</protein>
<dbReference type="PROSITE" id="PS50294">
    <property type="entry name" value="WD_REPEATS_REGION"/>
    <property type="match status" value="1"/>
</dbReference>
<proteinExistence type="predicted"/>
<evidence type="ECO:0000313" key="6">
    <source>
        <dbReference type="EMBL" id="VDN18829.1"/>
    </source>
</evidence>
<sequence length="591" mass="63625">MTSEFGGGRAFLNISAGSCADDEAGSASESASLASWGRNLLLQAQYSAVKPVYPADTISTKAFSSNQNLTNGMSSVPCKDIVKNDENIAQSTQLPAPPRPPPPTEPEVPLKKDPGSVSNGFARIRGHAKTNSLDRGLSLAKSMKTGPFPPPGNKSSSLKRECSVDSPCSSSYLSFDGGEEDLRNSDAQGVIRQITSSILNEPLKEESSASESPLRVPPSECIALIGESAAVPSSSASAAGKTTTGEDKRGDDVAEKFAFSGLEMIFFFFWDSDSSSRDLAMGDQPESSPDRASSVNETNLVTNPSEYLDPITRDVERRMSMKGHQQTSGGSVLFMLPESSPDRASSVNETNLVTNPSEYLDPITRDVERRMSMKGHQQTSGGSESGPSSSSAQTSSGLGRAAVFVKGYGSYASELFRGAFLRAKSAVSMGSSSKLSKEDEESCNESDREDSSVAEGTPVVRPKNSKKGPFDFEGTRCFQEIDHEHTGAVWCMKFSLCGRLLATAGQDNIIRVWVLRNHLSYFNTLRDRYNLKSKKSTISMDDNMMQNQMQDIESDLCSSATVFSLFRFFMHRNNVNAKNIEAAAANVRGGG</sequence>
<feature type="compositionally biased region" description="Low complexity" evidence="5">
    <location>
        <begin position="380"/>
        <end position="395"/>
    </location>
</feature>
<name>A0A183DRY6_9BILA</name>
<dbReference type="PROSITE" id="PS50082">
    <property type="entry name" value="WD_REPEATS_2"/>
    <property type="match status" value="1"/>
</dbReference>
<dbReference type="PANTHER" id="PTHR14221">
    <property type="entry name" value="WD REPEAT DOMAIN 44"/>
    <property type="match status" value="1"/>
</dbReference>
<keyword evidence="3" id="KW-0677">Repeat</keyword>
<dbReference type="SUPFAM" id="SSF50978">
    <property type="entry name" value="WD40 repeat-like"/>
    <property type="match status" value="1"/>
</dbReference>
<keyword evidence="7" id="KW-1185">Reference proteome</keyword>
<dbReference type="WBParaSite" id="GPUH_0001149101-mRNA-1">
    <property type="protein sequence ID" value="GPUH_0001149101-mRNA-1"/>
    <property type="gene ID" value="GPUH_0001149101"/>
</dbReference>
<dbReference type="Proteomes" id="UP000271098">
    <property type="component" value="Unassembled WGS sequence"/>
</dbReference>
<reference evidence="8" key="1">
    <citation type="submission" date="2016-06" db="UniProtKB">
        <authorList>
            <consortium name="WormBaseParasite"/>
        </authorList>
    </citation>
    <scope>IDENTIFICATION</scope>
</reference>
<feature type="region of interest" description="Disordered" evidence="5">
    <location>
        <begin position="431"/>
        <end position="467"/>
    </location>
</feature>
<evidence type="ECO:0000256" key="5">
    <source>
        <dbReference type="SAM" id="MobiDB-lite"/>
    </source>
</evidence>
<dbReference type="Pfam" id="PF00400">
    <property type="entry name" value="WD40"/>
    <property type="match status" value="1"/>
</dbReference>
<accession>A0A183DRY6</accession>
<dbReference type="Gene3D" id="2.130.10.10">
    <property type="entry name" value="YVTN repeat-like/Quinoprotein amine dehydrogenase"/>
    <property type="match status" value="1"/>
</dbReference>
<evidence type="ECO:0000256" key="3">
    <source>
        <dbReference type="ARBA" id="ARBA00022737"/>
    </source>
</evidence>
<evidence type="ECO:0000256" key="4">
    <source>
        <dbReference type="PROSITE-ProRule" id="PRU00221"/>
    </source>
</evidence>
<dbReference type="InterPro" id="IPR015943">
    <property type="entry name" value="WD40/YVTN_repeat-like_dom_sf"/>
</dbReference>